<accession>A0ABD0QGH2</accession>
<organism evidence="2 3">
    <name type="scientific">Cirrhinus mrigala</name>
    <name type="common">Mrigala</name>
    <dbReference type="NCBI Taxonomy" id="683832"/>
    <lineage>
        <taxon>Eukaryota</taxon>
        <taxon>Metazoa</taxon>
        <taxon>Chordata</taxon>
        <taxon>Craniata</taxon>
        <taxon>Vertebrata</taxon>
        <taxon>Euteleostomi</taxon>
        <taxon>Actinopterygii</taxon>
        <taxon>Neopterygii</taxon>
        <taxon>Teleostei</taxon>
        <taxon>Ostariophysi</taxon>
        <taxon>Cypriniformes</taxon>
        <taxon>Cyprinidae</taxon>
        <taxon>Labeoninae</taxon>
        <taxon>Labeonini</taxon>
        <taxon>Cirrhinus</taxon>
    </lineage>
</organism>
<dbReference type="AlphaFoldDB" id="A0ABD0QGH2"/>
<gene>
    <name evidence="2" type="ORF">M9458_020945</name>
</gene>
<evidence type="ECO:0000313" key="2">
    <source>
        <dbReference type="EMBL" id="KAL0185248.1"/>
    </source>
</evidence>
<feature type="compositionally biased region" description="Polar residues" evidence="1">
    <location>
        <begin position="16"/>
        <end position="28"/>
    </location>
</feature>
<reference evidence="2 3" key="1">
    <citation type="submission" date="2024-05" db="EMBL/GenBank/DDBJ databases">
        <title>Genome sequencing and assembly of Indian major carp, Cirrhinus mrigala (Hamilton, 1822).</title>
        <authorList>
            <person name="Mohindra V."/>
            <person name="Chowdhury L.M."/>
            <person name="Lal K."/>
            <person name="Jena J.K."/>
        </authorList>
    </citation>
    <scope>NUCLEOTIDE SEQUENCE [LARGE SCALE GENOMIC DNA]</scope>
    <source>
        <strain evidence="2">CM1030</strain>
        <tissue evidence="2">Blood</tissue>
    </source>
</reference>
<name>A0ABD0QGH2_CIRMR</name>
<feature type="region of interest" description="Disordered" evidence="1">
    <location>
        <begin position="1"/>
        <end position="57"/>
    </location>
</feature>
<evidence type="ECO:0000256" key="1">
    <source>
        <dbReference type="SAM" id="MobiDB-lite"/>
    </source>
</evidence>
<dbReference type="Proteomes" id="UP001529510">
    <property type="component" value="Unassembled WGS sequence"/>
</dbReference>
<evidence type="ECO:0000313" key="3">
    <source>
        <dbReference type="Proteomes" id="UP001529510"/>
    </source>
</evidence>
<dbReference type="EMBL" id="JAMKFB020000009">
    <property type="protein sequence ID" value="KAL0185248.1"/>
    <property type="molecule type" value="Genomic_DNA"/>
</dbReference>
<feature type="non-terminal residue" evidence="2">
    <location>
        <position position="57"/>
    </location>
</feature>
<feature type="compositionally biased region" description="Low complexity" evidence="1">
    <location>
        <begin position="1"/>
        <end position="15"/>
    </location>
</feature>
<keyword evidence="3" id="KW-1185">Reference proteome</keyword>
<protein>
    <submittedName>
        <fullName evidence="2">Uncharacterized protein</fullName>
    </submittedName>
</protein>
<feature type="compositionally biased region" description="Low complexity" evidence="1">
    <location>
        <begin position="31"/>
        <end position="48"/>
    </location>
</feature>
<feature type="non-terminal residue" evidence="2">
    <location>
        <position position="1"/>
    </location>
</feature>
<comment type="caution">
    <text evidence="2">The sequence shown here is derived from an EMBL/GenBank/DDBJ whole genome shotgun (WGS) entry which is preliminary data.</text>
</comment>
<proteinExistence type="predicted"/>
<sequence>RTSSISPVCCSPVSTRSPFTRSAPNNAPKTRASASSRRPVRPSGARAPNPSPVPETQ</sequence>